<dbReference type="FunCoup" id="A0A0E1RV95">
    <property type="interactions" value="91"/>
</dbReference>
<proteinExistence type="predicted"/>
<dbReference type="CDD" id="cd01994">
    <property type="entry name" value="AANH_PF0828-like"/>
    <property type="match status" value="1"/>
</dbReference>
<dbReference type="GeneID" id="4559359"/>
<sequence>MPQQLNVVALISGGKDSLYSILHCLKNGHRLVALANLHPPLTRRGRGDDNNDDDDDDRPEREEEDMDSYMYQTIGHSIIPLYQEALDVPLYRREIRGTAVNTARDYQTPATQSRQEGGGEEGGGGGGEEDETECLLYLLQDVMRAHPEVNAVSAGAILSTYQRTRIENVAGRLGLVPLAWLWMYPYLPPPVQRAGLPARPVAAVAGLLEDMAACGCEARIIKVASGGMDEGMLWENVSAGDGRLRRELVKRMGMLLEEGVEGAVLGEGGEYESLALDGPKELWQKRIQVQSVERERGEAGAAFVKLKSASCVEKMGTDDMGSVNELRIPQLFDDGFKLVYERILASTGEYALRKESRELPYPEADKTWAVETLQSKMDNIWVISNLSAPEAGHDSATQMKSIMTKLTDALRTHEQELGAVTPDDIVYTTILLRSMDDFASINSVYGSLFTKPNPPARATVACGNRLPPGIDILVSFILDLGSPVHRKGLHVQSRSYWAPANIGPYSQAVGVPREKQSGFEQDGGLVYIAGQIPLDPASMELARPDVAFTDPLSSFIHHTVLSLQHLWRIGGAMGVNWWLGAVAFIAQDTGISSKAAVASDIWERMNTGSSSPSGDEDDEEDSMLDAWDIKYGRKQDFGSNKKATRALPDFGIVGPPSKIPPFLAVEVDELPRGSDIEWQGLGVRSAHVDITEDSSEGISISHSEGAEFGTHLAIGIEKVKPENVEKSIEQAMYLARRRLKDGTHYQATIYTPLPALCVKLLAQIVPCRSVWGCGGRELSAALVLHSRSSQGSQYQLKIM</sequence>
<evidence type="ECO:0000256" key="2">
    <source>
        <dbReference type="ARBA" id="ARBA00018426"/>
    </source>
</evidence>
<dbReference type="STRING" id="246410.A0A0E1RV95"/>
<dbReference type="RefSeq" id="XP_001241053.2">
    <property type="nucleotide sequence ID" value="XM_001241052.2"/>
</dbReference>
<dbReference type="OMA" id="HCRLAQS"/>
<gene>
    <name evidence="8" type="ORF">CIMG_08216</name>
</gene>
<dbReference type="OrthoDB" id="686384at2759"/>
<dbReference type="Gene3D" id="3.40.50.620">
    <property type="entry name" value="HUPs"/>
    <property type="match status" value="1"/>
</dbReference>
<evidence type="ECO:0000313" key="9">
    <source>
        <dbReference type="Proteomes" id="UP000001261"/>
    </source>
</evidence>
<dbReference type="InterPro" id="IPR030662">
    <property type="entry name" value="DPH6/MJ0570"/>
</dbReference>
<dbReference type="Gene3D" id="3.90.1490.10">
    <property type="entry name" value="putative n-type atp pyrophosphatase, domain 2"/>
    <property type="match status" value="1"/>
</dbReference>
<organism evidence="8 9">
    <name type="scientific">Coccidioides immitis (strain RS)</name>
    <name type="common">Valley fever fungus</name>
    <dbReference type="NCBI Taxonomy" id="246410"/>
    <lineage>
        <taxon>Eukaryota</taxon>
        <taxon>Fungi</taxon>
        <taxon>Dikarya</taxon>
        <taxon>Ascomycota</taxon>
        <taxon>Pezizomycotina</taxon>
        <taxon>Eurotiomycetes</taxon>
        <taxon>Eurotiomycetidae</taxon>
        <taxon>Onygenales</taxon>
        <taxon>Onygenaceae</taxon>
        <taxon>Coccidioides</taxon>
    </lineage>
</organism>
<dbReference type="Proteomes" id="UP000001261">
    <property type="component" value="Unassembled WGS sequence"/>
</dbReference>
<dbReference type="Pfam" id="PF01902">
    <property type="entry name" value="Diphthami_syn_2"/>
    <property type="match status" value="2"/>
</dbReference>
<evidence type="ECO:0000256" key="1">
    <source>
        <dbReference type="ARBA" id="ARBA00012089"/>
    </source>
</evidence>
<feature type="domain" description="Diphthamide synthase" evidence="7">
    <location>
        <begin position="208"/>
        <end position="299"/>
    </location>
</feature>
<keyword evidence="9" id="KW-1185">Reference proteome</keyword>
<dbReference type="InterPro" id="IPR035959">
    <property type="entry name" value="RutC-like_sf"/>
</dbReference>
<comment type="catalytic activity">
    <reaction evidence="5">
        <text>diphthine-[translation elongation factor 2] + NH4(+) + ATP = diphthamide-[translation elongation factor 2] + AMP + diphosphate + H(+)</text>
        <dbReference type="Rhea" id="RHEA:19753"/>
        <dbReference type="Rhea" id="RHEA-COMP:10172"/>
        <dbReference type="Rhea" id="RHEA-COMP:10174"/>
        <dbReference type="ChEBI" id="CHEBI:15378"/>
        <dbReference type="ChEBI" id="CHEBI:16692"/>
        <dbReference type="ChEBI" id="CHEBI:28938"/>
        <dbReference type="ChEBI" id="CHEBI:30616"/>
        <dbReference type="ChEBI" id="CHEBI:33019"/>
        <dbReference type="ChEBI" id="CHEBI:82696"/>
        <dbReference type="ChEBI" id="CHEBI:456215"/>
        <dbReference type="EC" id="6.3.1.14"/>
    </reaction>
</comment>
<evidence type="ECO:0000256" key="3">
    <source>
        <dbReference type="ARBA" id="ARBA00029814"/>
    </source>
</evidence>
<feature type="compositionally biased region" description="Acidic residues" evidence="6">
    <location>
        <begin position="50"/>
        <end position="66"/>
    </location>
</feature>
<name>A0A0E1RV95_COCIM</name>
<dbReference type="InterPro" id="IPR006175">
    <property type="entry name" value="YjgF/YER057c/UK114"/>
</dbReference>
<feature type="region of interest" description="Disordered" evidence="6">
    <location>
        <begin position="40"/>
        <end position="66"/>
    </location>
</feature>
<feature type="region of interest" description="Disordered" evidence="6">
    <location>
        <begin position="101"/>
        <end position="130"/>
    </location>
</feature>
<dbReference type="SUPFAM" id="SSF52402">
    <property type="entry name" value="Adenine nucleotide alpha hydrolases-like"/>
    <property type="match status" value="1"/>
</dbReference>
<evidence type="ECO:0000256" key="4">
    <source>
        <dbReference type="ARBA" id="ARBA00031552"/>
    </source>
</evidence>
<evidence type="ECO:0000313" key="8">
    <source>
        <dbReference type="EMBL" id="EAS29470.2"/>
    </source>
</evidence>
<dbReference type="SUPFAM" id="SSF55298">
    <property type="entry name" value="YjgF-like"/>
    <property type="match status" value="2"/>
</dbReference>
<dbReference type="CDD" id="cd06155">
    <property type="entry name" value="eu_AANH_C_1"/>
    <property type="match status" value="1"/>
</dbReference>
<reference evidence="9" key="1">
    <citation type="journal article" date="2009" name="Genome Res.">
        <title>Comparative genomic analyses of the human fungal pathogens Coccidioides and their relatives.</title>
        <authorList>
            <person name="Sharpton T.J."/>
            <person name="Stajich J.E."/>
            <person name="Rounsley S.D."/>
            <person name="Gardner M.J."/>
            <person name="Wortman J.R."/>
            <person name="Jordar V.S."/>
            <person name="Maiti R."/>
            <person name="Kodira C.D."/>
            <person name="Neafsey D.E."/>
            <person name="Zeng Q."/>
            <person name="Hung C.-Y."/>
            <person name="McMahan C."/>
            <person name="Muszewska A."/>
            <person name="Grynberg M."/>
            <person name="Mandel M.A."/>
            <person name="Kellner E.M."/>
            <person name="Barker B.M."/>
            <person name="Galgiani J.N."/>
            <person name="Orbach M.J."/>
            <person name="Kirkland T.N."/>
            <person name="Cole G.T."/>
            <person name="Henn M.R."/>
            <person name="Birren B.W."/>
            <person name="Taylor J.W."/>
        </authorList>
    </citation>
    <scope>NUCLEOTIDE SEQUENCE [LARGE SCALE GENOMIC DNA]</scope>
    <source>
        <strain evidence="9">RS</strain>
    </source>
</reference>
<dbReference type="InterPro" id="IPR014729">
    <property type="entry name" value="Rossmann-like_a/b/a_fold"/>
</dbReference>
<evidence type="ECO:0000256" key="5">
    <source>
        <dbReference type="ARBA" id="ARBA00048108"/>
    </source>
</evidence>
<dbReference type="KEGG" id="cim:CIMG_08216"/>
<dbReference type="EC" id="6.3.1.14" evidence="1"/>
<dbReference type="VEuPathDB" id="FungiDB:CIMG_08216"/>
<accession>A0A0E1RV95</accession>
<feature type="domain" description="Diphthamide synthase" evidence="7">
    <location>
        <begin position="126"/>
        <end position="183"/>
    </location>
</feature>
<dbReference type="CDD" id="cd06156">
    <property type="entry name" value="eu_AANH_C_2"/>
    <property type="match status" value="1"/>
</dbReference>
<protein>
    <recommendedName>
        <fullName evidence="2">Diphthine--ammonia ligase</fullName>
        <ecNumber evidence="1">6.3.1.14</ecNumber>
    </recommendedName>
    <alternativeName>
        <fullName evidence="3">Diphthamide synthase</fullName>
    </alternativeName>
    <alternativeName>
        <fullName evidence="4">Diphthamide synthetase</fullName>
    </alternativeName>
</protein>
<feature type="compositionally biased region" description="Polar residues" evidence="6">
    <location>
        <begin position="101"/>
        <end position="115"/>
    </location>
</feature>
<dbReference type="AlphaFoldDB" id="A0A0E1RV95"/>
<evidence type="ECO:0000259" key="7">
    <source>
        <dbReference type="Pfam" id="PF01902"/>
    </source>
</evidence>
<dbReference type="Pfam" id="PF01042">
    <property type="entry name" value="Ribonuc_L-PSP"/>
    <property type="match status" value="1"/>
</dbReference>
<dbReference type="InParanoid" id="A0A0E1RV95"/>
<evidence type="ECO:0000256" key="6">
    <source>
        <dbReference type="SAM" id="MobiDB-lite"/>
    </source>
</evidence>
<dbReference type="Gene3D" id="3.30.1330.40">
    <property type="entry name" value="RutC-like"/>
    <property type="match status" value="2"/>
</dbReference>
<dbReference type="PANTHER" id="PTHR12196:SF2">
    <property type="entry name" value="DIPHTHINE--AMMONIA LIGASE"/>
    <property type="match status" value="1"/>
</dbReference>
<dbReference type="GO" id="GO:0017183">
    <property type="term" value="P:protein histidyl modification to diphthamide"/>
    <property type="evidence" value="ECO:0007669"/>
    <property type="project" value="TreeGrafter"/>
</dbReference>
<dbReference type="PANTHER" id="PTHR12196">
    <property type="entry name" value="DOMAIN OF UNKNOWN FUNCTION 71 DUF71 -CONTAINING PROTEIN"/>
    <property type="match status" value="1"/>
</dbReference>
<reference evidence="9" key="2">
    <citation type="journal article" date="2010" name="Genome Res.">
        <title>Population genomic sequencing of Coccidioides fungi reveals recent hybridization and transposon control.</title>
        <authorList>
            <person name="Neafsey D.E."/>
            <person name="Barker B.M."/>
            <person name="Sharpton T.J."/>
            <person name="Stajich J.E."/>
            <person name="Park D.J."/>
            <person name="Whiston E."/>
            <person name="Hung C.-Y."/>
            <person name="McMahan C."/>
            <person name="White J."/>
            <person name="Sykes S."/>
            <person name="Heiman D."/>
            <person name="Young S."/>
            <person name="Zeng Q."/>
            <person name="Abouelleil A."/>
            <person name="Aftuck L."/>
            <person name="Bessette D."/>
            <person name="Brown A."/>
            <person name="FitzGerald M."/>
            <person name="Lui A."/>
            <person name="Macdonald J.P."/>
            <person name="Priest M."/>
            <person name="Orbach M.J."/>
            <person name="Galgiani J.N."/>
            <person name="Kirkland T.N."/>
            <person name="Cole G.T."/>
            <person name="Birren B.W."/>
            <person name="Henn M.R."/>
            <person name="Taylor J.W."/>
            <person name="Rounsley S.D."/>
        </authorList>
    </citation>
    <scope>GENOME REANNOTATION</scope>
    <source>
        <strain evidence="9">RS</strain>
    </source>
</reference>
<dbReference type="GO" id="GO:0017178">
    <property type="term" value="F:diphthine-ammonia ligase activity"/>
    <property type="evidence" value="ECO:0007669"/>
    <property type="project" value="UniProtKB-EC"/>
</dbReference>
<dbReference type="InterPro" id="IPR002761">
    <property type="entry name" value="Diphthami_syn_dom"/>
</dbReference>
<dbReference type="EMBL" id="GG704913">
    <property type="protein sequence ID" value="EAS29470.2"/>
    <property type="molecule type" value="Genomic_DNA"/>
</dbReference>